<accession>A0AAJ0AFV9</accession>
<dbReference type="GeneID" id="85450767"/>
<dbReference type="AlphaFoldDB" id="A0AAJ0AFV9"/>
<name>A0AAJ0AFV9_9PEZI</name>
<evidence type="ECO:0000313" key="1">
    <source>
        <dbReference type="EMBL" id="KAK1672515.1"/>
    </source>
</evidence>
<organism evidence="1 2">
    <name type="scientific">Colletotrichum godetiae</name>
    <dbReference type="NCBI Taxonomy" id="1209918"/>
    <lineage>
        <taxon>Eukaryota</taxon>
        <taxon>Fungi</taxon>
        <taxon>Dikarya</taxon>
        <taxon>Ascomycota</taxon>
        <taxon>Pezizomycotina</taxon>
        <taxon>Sordariomycetes</taxon>
        <taxon>Hypocreomycetidae</taxon>
        <taxon>Glomerellales</taxon>
        <taxon>Glomerellaceae</taxon>
        <taxon>Colletotrichum</taxon>
        <taxon>Colletotrichum acutatum species complex</taxon>
    </lineage>
</organism>
<evidence type="ECO:0000313" key="2">
    <source>
        <dbReference type="Proteomes" id="UP001224890"/>
    </source>
</evidence>
<comment type="caution">
    <text evidence="1">The sequence shown here is derived from an EMBL/GenBank/DDBJ whole genome shotgun (WGS) entry which is preliminary data.</text>
</comment>
<gene>
    <name evidence="1" type="ORF">BDP55DRAFT_245597</name>
</gene>
<keyword evidence="2" id="KW-1185">Reference proteome</keyword>
<sequence length="119" mass="13182">MSLSLSLFFAVVRRRRGGVFPQKQGCQRRGSFKHSSVATLLFFCSGSAVKCHDSPGNQDAPEQAHAGFESVGETPRCSLLTEREGKLKRGVWMEENVDRGGKKLKGSFSWTKCKEEEGN</sequence>
<dbReference type="RefSeq" id="XP_060426518.1">
    <property type="nucleotide sequence ID" value="XM_060566241.1"/>
</dbReference>
<reference evidence="1" key="1">
    <citation type="submission" date="2021-06" db="EMBL/GenBank/DDBJ databases">
        <title>Comparative genomics, transcriptomics and evolutionary studies reveal genomic signatures of adaptation to plant cell wall in hemibiotrophic fungi.</title>
        <authorList>
            <consortium name="DOE Joint Genome Institute"/>
            <person name="Baroncelli R."/>
            <person name="Diaz J.F."/>
            <person name="Benocci T."/>
            <person name="Peng M."/>
            <person name="Battaglia E."/>
            <person name="Haridas S."/>
            <person name="Andreopoulos W."/>
            <person name="Labutti K."/>
            <person name="Pangilinan J."/>
            <person name="Floch G.L."/>
            <person name="Makela M.R."/>
            <person name="Henrissat B."/>
            <person name="Grigoriev I.V."/>
            <person name="Crouch J.A."/>
            <person name="De Vries R.P."/>
            <person name="Sukno S.A."/>
            <person name="Thon M.R."/>
        </authorList>
    </citation>
    <scope>NUCLEOTIDE SEQUENCE</scope>
    <source>
        <strain evidence="1">CBS 193.32</strain>
    </source>
</reference>
<protein>
    <submittedName>
        <fullName evidence="1">Uncharacterized protein</fullName>
    </submittedName>
</protein>
<dbReference type="Proteomes" id="UP001224890">
    <property type="component" value="Unassembled WGS sequence"/>
</dbReference>
<dbReference type="EMBL" id="JAHMHR010000037">
    <property type="protein sequence ID" value="KAK1672515.1"/>
    <property type="molecule type" value="Genomic_DNA"/>
</dbReference>
<proteinExistence type="predicted"/>